<evidence type="ECO:0000313" key="3">
    <source>
        <dbReference type="Proteomes" id="UP000199361"/>
    </source>
</evidence>
<reference evidence="2 3" key="1">
    <citation type="submission" date="2016-10" db="EMBL/GenBank/DDBJ databases">
        <authorList>
            <person name="de Groot N.N."/>
        </authorList>
    </citation>
    <scope>NUCLEOTIDE SEQUENCE [LARGE SCALE GENOMIC DNA]</scope>
    <source>
        <strain evidence="2 3">CGMCC 4.5598</strain>
    </source>
</reference>
<evidence type="ECO:0000259" key="1">
    <source>
        <dbReference type="Pfam" id="PF18478"/>
    </source>
</evidence>
<protein>
    <recommendedName>
        <fullName evidence="1">VapC45 PIN like domain-containing protein</fullName>
    </recommendedName>
</protein>
<name>A0A1I0L7F4_9ACTN</name>
<keyword evidence="3" id="KW-1185">Reference proteome</keyword>
<accession>A0A1I0L7F4</accession>
<dbReference type="AlphaFoldDB" id="A0A1I0L7F4"/>
<dbReference type="OrthoDB" id="5116334at2"/>
<dbReference type="Proteomes" id="UP000199361">
    <property type="component" value="Unassembled WGS sequence"/>
</dbReference>
<dbReference type="EMBL" id="FOHX01000012">
    <property type="protein sequence ID" value="SEU35138.1"/>
    <property type="molecule type" value="Genomic_DNA"/>
</dbReference>
<gene>
    <name evidence="2" type="ORF">SAMN05421811_112197</name>
</gene>
<evidence type="ECO:0000313" key="2">
    <source>
        <dbReference type="EMBL" id="SEU35138.1"/>
    </source>
</evidence>
<proteinExistence type="predicted"/>
<dbReference type="InterPro" id="IPR041375">
    <property type="entry name" value="VapC45_PIN-like"/>
</dbReference>
<feature type="domain" description="VapC45 PIN like" evidence="1">
    <location>
        <begin position="11"/>
        <end position="93"/>
    </location>
</feature>
<sequence length="144" mass="16316">MAGEAHDSGLTFFLDRGLGSVIVPTALREAGWIVETMDERYGKDRSQHIPDQQWIEEATIRGDVLLCKDIEIASNPLEAQALYVSGARAFALANAALPGQEMFRRFLLHETSIVNHAKRITVPFIFAVHEDRLRRKSIRYPLKR</sequence>
<dbReference type="RefSeq" id="WP_091088844.1">
    <property type="nucleotide sequence ID" value="NZ_FOHX01000012.1"/>
</dbReference>
<organism evidence="2 3">
    <name type="scientific">Nonomuraea wenchangensis</name>
    <dbReference type="NCBI Taxonomy" id="568860"/>
    <lineage>
        <taxon>Bacteria</taxon>
        <taxon>Bacillati</taxon>
        <taxon>Actinomycetota</taxon>
        <taxon>Actinomycetes</taxon>
        <taxon>Streptosporangiales</taxon>
        <taxon>Streptosporangiaceae</taxon>
        <taxon>Nonomuraea</taxon>
    </lineage>
</organism>
<dbReference type="STRING" id="568860.SAMN05421811_112197"/>
<dbReference type="Pfam" id="PF18478">
    <property type="entry name" value="PIN_10"/>
    <property type="match status" value="1"/>
</dbReference>